<dbReference type="RefSeq" id="XP_022310527.1">
    <property type="nucleotide sequence ID" value="XM_022454819.1"/>
</dbReference>
<reference evidence="3" key="1">
    <citation type="submission" date="2025-08" db="UniProtKB">
        <authorList>
            <consortium name="RefSeq"/>
        </authorList>
    </citation>
    <scope>IDENTIFICATION</scope>
    <source>
        <tissue evidence="3">Whole sample</tissue>
    </source>
</reference>
<keyword evidence="1" id="KW-0732">Signal</keyword>
<evidence type="ECO:0000313" key="2">
    <source>
        <dbReference type="Proteomes" id="UP000694844"/>
    </source>
</evidence>
<proteinExistence type="predicted"/>
<accession>A0A8B8C4A4</accession>
<evidence type="ECO:0000313" key="3">
    <source>
        <dbReference type="RefSeq" id="XP_022310527.1"/>
    </source>
</evidence>
<name>A0A8B8C4A4_CRAVI</name>
<keyword evidence="2" id="KW-1185">Reference proteome</keyword>
<dbReference type="Proteomes" id="UP000694844">
    <property type="component" value="Chromosome 9"/>
</dbReference>
<dbReference type="AlphaFoldDB" id="A0A8B8C4A4"/>
<feature type="chain" id="PRO_5034612770" evidence="1">
    <location>
        <begin position="19"/>
        <end position="201"/>
    </location>
</feature>
<gene>
    <name evidence="3" type="primary">LOC111115906</name>
</gene>
<organism evidence="2 3">
    <name type="scientific">Crassostrea virginica</name>
    <name type="common">Eastern oyster</name>
    <dbReference type="NCBI Taxonomy" id="6565"/>
    <lineage>
        <taxon>Eukaryota</taxon>
        <taxon>Metazoa</taxon>
        <taxon>Spiralia</taxon>
        <taxon>Lophotrochozoa</taxon>
        <taxon>Mollusca</taxon>
        <taxon>Bivalvia</taxon>
        <taxon>Autobranchia</taxon>
        <taxon>Pteriomorphia</taxon>
        <taxon>Ostreida</taxon>
        <taxon>Ostreoidea</taxon>
        <taxon>Ostreidae</taxon>
        <taxon>Crassostrea</taxon>
    </lineage>
</organism>
<evidence type="ECO:0000256" key="1">
    <source>
        <dbReference type="SAM" id="SignalP"/>
    </source>
</evidence>
<feature type="signal peptide" evidence="1">
    <location>
        <begin position="1"/>
        <end position="18"/>
    </location>
</feature>
<protein>
    <submittedName>
        <fullName evidence="3">Uncharacterized protein LOC111115906 isoform X2</fullName>
    </submittedName>
</protein>
<dbReference type="GeneID" id="111115906"/>
<dbReference type="OrthoDB" id="6195153at2759"/>
<sequence length="201" mass="22826">MKVTFSCLVLYFLLAARGVRLSVPIISKEASNSAKPNHEYKKIIKSIYGDYTPEDCCWTYGPQPPELKVNHECQSESVRQEIEYNLSQYPAVEQALMKSAMNCENNHWGSEGLSDSCPSEYLRATQVRRWGILWYIVRPNVQCVTYRKCYTTKKTAPRQVAWGAGKGHLFNVVMDLTALVYQTVTVRSKFGFTAACMASGW</sequence>